<protein>
    <submittedName>
        <fullName evidence="1">Uncharacterized protein</fullName>
    </submittedName>
</protein>
<evidence type="ECO:0000313" key="2">
    <source>
        <dbReference type="Proteomes" id="UP000198427"/>
    </source>
</evidence>
<name>A0AA94LLR1_9BACT</name>
<dbReference type="Proteomes" id="UP000198427">
    <property type="component" value="Unassembled WGS sequence"/>
</dbReference>
<reference evidence="1 2" key="1">
    <citation type="submission" date="2017-06" db="EMBL/GenBank/DDBJ databases">
        <authorList>
            <person name="Varghese N."/>
            <person name="Submissions S."/>
        </authorList>
    </citation>
    <scope>NUCLEOTIDE SEQUENCE [LARGE SCALE GENOMIC DNA]</scope>
    <source>
        <strain evidence="1 2">DSM 26989</strain>
    </source>
</reference>
<comment type="caution">
    <text evidence="1">The sequence shown here is derived from an EMBL/GenBank/DDBJ whole genome shotgun (WGS) entry which is preliminary data.</text>
</comment>
<dbReference type="AlphaFoldDB" id="A0AA94LLR1"/>
<organism evidence="1 2">
    <name type="scientific">Prevotella jejuni</name>
    <dbReference type="NCBI Taxonomy" id="1177574"/>
    <lineage>
        <taxon>Bacteria</taxon>
        <taxon>Pseudomonadati</taxon>
        <taxon>Bacteroidota</taxon>
        <taxon>Bacteroidia</taxon>
        <taxon>Bacteroidales</taxon>
        <taxon>Prevotellaceae</taxon>
        <taxon>Prevotella</taxon>
    </lineage>
</organism>
<dbReference type="EMBL" id="FZNZ01000038">
    <property type="protein sequence ID" value="SNS08470.1"/>
    <property type="molecule type" value="Genomic_DNA"/>
</dbReference>
<dbReference type="GeneID" id="94028182"/>
<keyword evidence="2" id="KW-1185">Reference proteome</keyword>
<gene>
    <name evidence="1" type="ORF">SAMN06265364_1385</name>
</gene>
<sequence>MRIFQLKNKVEGFATINFGDIDMMSVLRTGDVSVLDGQNFVWNKTAGDSISDCPFFIGAMPIFASEKLGSVLKDIDCTTATFMVEGISYTVVAAPPVAGNTIDLEKSKCKTFRSGKIMEVKEYSFYKRNSFPEMFTTEEYIMHTFCNEEVVKLLYSCHFEHLIIKECTIL</sequence>
<proteinExistence type="predicted"/>
<accession>A0AA94LLR1</accession>
<evidence type="ECO:0000313" key="1">
    <source>
        <dbReference type="EMBL" id="SNS08470.1"/>
    </source>
</evidence>
<dbReference type="RefSeq" id="WP_141240430.1">
    <property type="nucleotide sequence ID" value="NZ_CP023863.1"/>
</dbReference>